<reference evidence="1 2" key="1">
    <citation type="submission" date="2013-08" db="EMBL/GenBank/DDBJ databases">
        <authorList>
            <person name="Weinstock G."/>
            <person name="Sodergren E."/>
            <person name="Wylie T."/>
            <person name="Fulton L."/>
            <person name="Fulton R."/>
            <person name="Fronick C."/>
            <person name="O'Laughlin M."/>
            <person name="Godfrey J."/>
            <person name="Miner T."/>
            <person name="Herter B."/>
            <person name="Appelbaum E."/>
            <person name="Cordes M."/>
            <person name="Lek S."/>
            <person name="Wollam A."/>
            <person name="Pepin K.H."/>
            <person name="Palsikar V.B."/>
            <person name="Mitreva M."/>
            <person name="Wilson R.K."/>
        </authorList>
    </citation>
    <scope>NUCLEOTIDE SEQUENCE [LARGE SCALE GENOMIC DNA]</scope>
    <source>
        <strain evidence="1 2">F0580</strain>
    </source>
</reference>
<keyword evidence="2" id="KW-1185">Reference proteome</keyword>
<dbReference type="AlphaFoldDB" id="U1QSR7"/>
<organism evidence="1 2">
    <name type="scientific">Alloscardovia omnicolens F0580</name>
    <dbReference type="NCBI Taxonomy" id="1321816"/>
    <lineage>
        <taxon>Bacteria</taxon>
        <taxon>Bacillati</taxon>
        <taxon>Actinomycetota</taxon>
        <taxon>Actinomycetes</taxon>
        <taxon>Bifidobacteriales</taxon>
        <taxon>Bifidobacteriaceae</taxon>
        <taxon>Alloscardovia</taxon>
    </lineage>
</organism>
<accession>U1QSR7</accession>
<gene>
    <name evidence="1" type="ORF">HMPREF9244_00980</name>
</gene>
<sequence>MYASLRDKSSAMITFDALSNLNNTFTQRYSYSVTLLLSVSA</sequence>
<proteinExistence type="predicted"/>
<evidence type="ECO:0000313" key="2">
    <source>
        <dbReference type="Proteomes" id="UP000016519"/>
    </source>
</evidence>
<dbReference type="HOGENOM" id="CLU_3264738_0_0_11"/>
<comment type="caution">
    <text evidence="1">The sequence shown here is derived from an EMBL/GenBank/DDBJ whole genome shotgun (WGS) entry which is preliminary data.</text>
</comment>
<dbReference type="EMBL" id="AWSI01000032">
    <property type="protein sequence ID" value="ERH30490.1"/>
    <property type="molecule type" value="Genomic_DNA"/>
</dbReference>
<dbReference type="STRING" id="419015.HMPREF3214_00977"/>
<evidence type="ECO:0000313" key="1">
    <source>
        <dbReference type="EMBL" id="ERH30490.1"/>
    </source>
</evidence>
<protein>
    <submittedName>
        <fullName evidence="1">Uncharacterized protein</fullName>
    </submittedName>
</protein>
<name>U1QSR7_9BIFI</name>
<dbReference type="Proteomes" id="UP000016519">
    <property type="component" value="Unassembled WGS sequence"/>
</dbReference>